<comment type="caution">
    <text evidence="2">The sequence shown here is derived from an EMBL/GenBank/DDBJ whole genome shotgun (WGS) entry which is preliminary data.</text>
</comment>
<organism evidence="2 3">
    <name type="scientific">Elsinoe australis</name>
    <dbReference type="NCBI Taxonomy" id="40998"/>
    <lineage>
        <taxon>Eukaryota</taxon>
        <taxon>Fungi</taxon>
        <taxon>Dikarya</taxon>
        <taxon>Ascomycota</taxon>
        <taxon>Pezizomycotina</taxon>
        <taxon>Dothideomycetes</taxon>
        <taxon>Dothideomycetidae</taxon>
        <taxon>Myriangiales</taxon>
        <taxon>Elsinoaceae</taxon>
        <taxon>Elsinoe</taxon>
    </lineage>
</organism>
<dbReference type="Proteomes" id="UP000243723">
    <property type="component" value="Unassembled WGS sequence"/>
</dbReference>
<dbReference type="OrthoDB" id="3937745at2759"/>
<evidence type="ECO:0000256" key="1">
    <source>
        <dbReference type="SAM" id="MobiDB-lite"/>
    </source>
</evidence>
<dbReference type="EMBL" id="NHZQ01000236">
    <property type="protein sequence ID" value="PSK46262.1"/>
    <property type="molecule type" value="Genomic_DNA"/>
</dbReference>
<evidence type="ECO:0000313" key="2">
    <source>
        <dbReference type="EMBL" id="PSK46262.1"/>
    </source>
</evidence>
<gene>
    <name evidence="2" type="ORF">B9Z65_5230</name>
</gene>
<name>A0A2P7ZDH3_9PEZI</name>
<keyword evidence="3" id="KW-1185">Reference proteome</keyword>
<evidence type="ECO:0000313" key="3">
    <source>
        <dbReference type="Proteomes" id="UP000243723"/>
    </source>
</evidence>
<protein>
    <submittedName>
        <fullName evidence="2">NFX1-type zinc finger-containing protein 1</fullName>
    </submittedName>
</protein>
<reference evidence="2 3" key="1">
    <citation type="submission" date="2017-05" db="EMBL/GenBank/DDBJ databases">
        <title>Draft genome sequence of Elsinoe australis.</title>
        <authorList>
            <person name="Cheng Q."/>
        </authorList>
    </citation>
    <scope>NUCLEOTIDE SEQUENCE [LARGE SCALE GENOMIC DNA]</scope>
    <source>
        <strain evidence="2 3">NL1</strain>
    </source>
</reference>
<accession>A0A2P7ZDH3</accession>
<sequence>MPNLEATLAVQFDKATLGLTVPMMRDQILANIGPMFQTLRPSLHSIPGVHPIQPPTYDVICSEHENHAIPLLQYQAAVICCETDGMRIILHGKKEATVWAAYRSLMRITMKEVAKRMSMGHVRTGSSDSTASRDSGVSMPSAASRDSFEKIEVLKQAKSMRVLGLSGFE</sequence>
<dbReference type="AlphaFoldDB" id="A0A2P7ZDH3"/>
<feature type="region of interest" description="Disordered" evidence="1">
    <location>
        <begin position="119"/>
        <end position="143"/>
    </location>
</feature>
<feature type="compositionally biased region" description="Polar residues" evidence="1">
    <location>
        <begin position="124"/>
        <end position="135"/>
    </location>
</feature>
<proteinExistence type="predicted"/>